<dbReference type="AlphaFoldDB" id="A0A8J6HIH6"/>
<evidence type="ECO:0000313" key="2">
    <source>
        <dbReference type="Proteomes" id="UP000719412"/>
    </source>
</evidence>
<organism evidence="1 2">
    <name type="scientific">Tenebrio molitor</name>
    <name type="common">Yellow mealworm beetle</name>
    <dbReference type="NCBI Taxonomy" id="7067"/>
    <lineage>
        <taxon>Eukaryota</taxon>
        <taxon>Metazoa</taxon>
        <taxon>Ecdysozoa</taxon>
        <taxon>Arthropoda</taxon>
        <taxon>Hexapoda</taxon>
        <taxon>Insecta</taxon>
        <taxon>Pterygota</taxon>
        <taxon>Neoptera</taxon>
        <taxon>Endopterygota</taxon>
        <taxon>Coleoptera</taxon>
        <taxon>Polyphaga</taxon>
        <taxon>Cucujiformia</taxon>
        <taxon>Tenebrionidae</taxon>
        <taxon>Tenebrio</taxon>
    </lineage>
</organism>
<dbReference type="EMBL" id="JABDTM020023243">
    <property type="protein sequence ID" value="KAH0815324.1"/>
    <property type="molecule type" value="Genomic_DNA"/>
</dbReference>
<gene>
    <name evidence="1" type="ORF">GEV33_007467</name>
</gene>
<protein>
    <submittedName>
        <fullName evidence="1">Uncharacterized protein</fullName>
    </submittedName>
</protein>
<reference evidence="1" key="1">
    <citation type="journal article" date="2020" name="J Insects Food Feed">
        <title>The yellow mealworm (Tenebrio molitor) genome: a resource for the emerging insects as food and feed industry.</title>
        <authorList>
            <person name="Eriksson T."/>
            <person name="Andere A."/>
            <person name="Kelstrup H."/>
            <person name="Emery V."/>
            <person name="Picard C."/>
        </authorList>
    </citation>
    <scope>NUCLEOTIDE SEQUENCE</scope>
    <source>
        <strain evidence="1">Stoneville</strain>
        <tissue evidence="1">Whole head</tissue>
    </source>
</reference>
<dbReference type="Proteomes" id="UP000719412">
    <property type="component" value="Unassembled WGS sequence"/>
</dbReference>
<evidence type="ECO:0000313" key="1">
    <source>
        <dbReference type="EMBL" id="KAH0815324.1"/>
    </source>
</evidence>
<sequence>MYGPECRIGVVVEEQKGGANLKFGWLPSLGDKWRRSRLNREAIIWNVERMRWKFSRDIGRAGSYEKVEGVGFQWCVWRAKSDTRIQSLRLGDLAAASDAFGDYEASWKELLTRVRDRSLAASPARQVWRIFLSPGGIMDGVACKMTVEIVPRGYFVERTRESTKERKMMARFRCGNEERENKYWMEEEERMCRMCREERETIEHMWRGCGEMREREEKERGEILNEDGREIGWMKEVWKRKERIEKERGGE</sequence>
<keyword evidence="2" id="KW-1185">Reference proteome</keyword>
<accession>A0A8J6HIH6</accession>
<reference evidence="1" key="2">
    <citation type="submission" date="2021-08" db="EMBL/GenBank/DDBJ databases">
        <authorList>
            <person name="Eriksson T."/>
        </authorList>
    </citation>
    <scope>NUCLEOTIDE SEQUENCE</scope>
    <source>
        <strain evidence="1">Stoneville</strain>
        <tissue evidence="1">Whole head</tissue>
    </source>
</reference>
<proteinExistence type="predicted"/>
<comment type="caution">
    <text evidence="1">The sequence shown here is derived from an EMBL/GenBank/DDBJ whole genome shotgun (WGS) entry which is preliminary data.</text>
</comment>
<name>A0A8J6HIH6_TENMO</name>